<protein>
    <submittedName>
        <fullName evidence="1">Uncharacterized protein</fullName>
    </submittedName>
</protein>
<sequence length="155" mass="16573">MLQELVLAGGTTVVGAMATDSWAAVRAGVARLFRHRGEERQSAIEAQLDGNAELVAQAEDRERVRQSLIALWSLELESLLDRHPEAVDELRTLISEIGAGRPTGQETWVQTNVARDNGRVFAAQGGNVIIHEAPLGGRSVTAHGAADEEGTGDAR</sequence>
<reference evidence="1 2" key="1">
    <citation type="submission" date="2018-08" db="EMBL/GenBank/DDBJ databases">
        <title>Streptomyces NEAU-D10 sp. nov., a novel Actinomycete isolated from soil.</title>
        <authorList>
            <person name="Jin L."/>
        </authorList>
    </citation>
    <scope>NUCLEOTIDE SEQUENCE [LARGE SCALE GENOMIC DNA]</scope>
    <source>
        <strain evidence="1 2">NEAU-D10</strain>
    </source>
</reference>
<organism evidence="1 2">
    <name type="scientific">Streptomyces inhibens</name>
    <dbReference type="NCBI Taxonomy" id="2293571"/>
    <lineage>
        <taxon>Bacteria</taxon>
        <taxon>Bacillati</taxon>
        <taxon>Actinomycetota</taxon>
        <taxon>Actinomycetes</taxon>
        <taxon>Kitasatosporales</taxon>
        <taxon>Streptomycetaceae</taxon>
        <taxon>Streptomyces</taxon>
    </lineage>
</organism>
<evidence type="ECO:0000313" key="2">
    <source>
        <dbReference type="Proteomes" id="UP000262477"/>
    </source>
</evidence>
<dbReference type="AlphaFoldDB" id="A0A371PW90"/>
<dbReference type="Proteomes" id="UP000262477">
    <property type="component" value="Unassembled WGS sequence"/>
</dbReference>
<accession>A0A371PW90</accession>
<gene>
    <name evidence="1" type="ORF">DY245_30580</name>
</gene>
<keyword evidence="2" id="KW-1185">Reference proteome</keyword>
<name>A0A371PW90_STRIH</name>
<proteinExistence type="predicted"/>
<evidence type="ECO:0000313" key="1">
    <source>
        <dbReference type="EMBL" id="REK86740.1"/>
    </source>
</evidence>
<comment type="caution">
    <text evidence="1">The sequence shown here is derived from an EMBL/GenBank/DDBJ whole genome shotgun (WGS) entry which is preliminary data.</text>
</comment>
<dbReference type="OrthoDB" id="3542391at2"/>
<dbReference type="RefSeq" id="WP_128510436.1">
    <property type="nucleotide sequence ID" value="NZ_QUAC01000238.1"/>
</dbReference>
<dbReference type="EMBL" id="QUAC01000238">
    <property type="protein sequence ID" value="REK86740.1"/>
    <property type="molecule type" value="Genomic_DNA"/>
</dbReference>